<accession>A0ABY1LVD9</accession>
<name>A0ABY1LVD9_9BACL</name>
<feature type="non-terminal residue" evidence="1">
    <location>
        <position position="54"/>
    </location>
</feature>
<dbReference type="EMBL" id="FXAE01000009">
    <property type="protein sequence ID" value="SMF11731.1"/>
    <property type="molecule type" value="Genomic_DNA"/>
</dbReference>
<proteinExistence type="predicted"/>
<protein>
    <submittedName>
        <fullName evidence="1">Uncharacterized protein</fullName>
    </submittedName>
</protein>
<keyword evidence="2" id="KW-1185">Reference proteome</keyword>
<dbReference type="Proteomes" id="UP000192939">
    <property type="component" value="Unassembled WGS sequence"/>
</dbReference>
<sequence length="54" mass="6291">MKLAFRSHQNYLIFVTNQLKREYDTPAALALLQQFYSDLIFWITPVDLSQAASL</sequence>
<evidence type="ECO:0000313" key="1">
    <source>
        <dbReference type="EMBL" id="SMF11731.1"/>
    </source>
</evidence>
<reference evidence="1 2" key="1">
    <citation type="submission" date="2017-04" db="EMBL/GenBank/DDBJ databases">
        <authorList>
            <person name="Varghese N."/>
            <person name="Submissions S."/>
        </authorList>
    </citation>
    <scope>NUCLEOTIDE SEQUENCE [LARGE SCALE GENOMIC DNA]</scope>
    <source>
        <strain evidence="1 2">J12</strain>
    </source>
</reference>
<gene>
    <name evidence="1" type="ORF">SAMN02744124_01409</name>
</gene>
<organism evidence="1 2">
    <name type="scientific">Paenibacillus barengoltzii J12</name>
    <dbReference type="NCBI Taxonomy" id="935846"/>
    <lineage>
        <taxon>Bacteria</taxon>
        <taxon>Bacillati</taxon>
        <taxon>Bacillota</taxon>
        <taxon>Bacilli</taxon>
        <taxon>Bacillales</taxon>
        <taxon>Paenibacillaceae</taxon>
        <taxon>Paenibacillus</taxon>
    </lineage>
</organism>
<evidence type="ECO:0000313" key="2">
    <source>
        <dbReference type="Proteomes" id="UP000192939"/>
    </source>
</evidence>
<comment type="caution">
    <text evidence="1">The sequence shown here is derived from an EMBL/GenBank/DDBJ whole genome shotgun (WGS) entry which is preliminary data.</text>
</comment>